<dbReference type="InterPro" id="IPR014529">
    <property type="entry name" value="UCP026631"/>
</dbReference>
<feature type="domain" description="YdbS-like PH" evidence="3">
    <location>
        <begin position="419"/>
        <end position="493"/>
    </location>
</feature>
<evidence type="ECO:0000313" key="5">
    <source>
        <dbReference type="Proteomes" id="UP001142648"/>
    </source>
</evidence>
<feature type="domain" description="YdbS-like PH" evidence="3">
    <location>
        <begin position="276"/>
        <end position="326"/>
    </location>
</feature>
<dbReference type="PANTHER" id="PTHR34473">
    <property type="entry name" value="UPF0699 TRANSMEMBRANE PROTEIN YDBS"/>
    <property type="match status" value="1"/>
</dbReference>
<gene>
    <name evidence="4" type="ORF">N0B51_03120</name>
</gene>
<feature type="transmembrane region" description="Helical" evidence="2">
    <location>
        <begin position="373"/>
        <end position="394"/>
    </location>
</feature>
<feature type="transmembrane region" description="Helical" evidence="2">
    <location>
        <begin position="244"/>
        <end position="267"/>
    </location>
</feature>
<evidence type="ECO:0000256" key="1">
    <source>
        <dbReference type="SAM" id="MobiDB-lite"/>
    </source>
</evidence>
<comment type="caution">
    <text evidence="4">The sequence shown here is derived from an EMBL/GenBank/DDBJ whole genome shotgun (WGS) entry which is preliminary data.</text>
</comment>
<feature type="region of interest" description="Disordered" evidence="1">
    <location>
        <begin position="508"/>
        <end position="535"/>
    </location>
</feature>
<feature type="domain" description="YdbS-like PH" evidence="3">
    <location>
        <begin position="77"/>
        <end position="155"/>
    </location>
</feature>
<dbReference type="EMBL" id="JAOAMV010000001">
    <property type="protein sequence ID" value="MCT2557966.1"/>
    <property type="molecule type" value="Genomic_DNA"/>
</dbReference>
<keyword evidence="5" id="KW-1185">Reference proteome</keyword>
<name>A0A9X2W0V6_9SPHN</name>
<accession>A0A9X2W0V6</accession>
<dbReference type="InterPro" id="IPR005182">
    <property type="entry name" value="YdbS-like_PH"/>
</dbReference>
<keyword evidence="2" id="KW-0472">Membrane</keyword>
<evidence type="ECO:0000313" key="4">
    <source>
        <dbReference type="EMBL" id="MCT2557966.1"/>
    </source>
</evidence>
<keyword evidence="2" id="KW-1133">Transmembrane helix</keyword>
<evidence type="ECO:0000256" key="2">
    <source>
        <dbReference type="SAM" id="Phobius"/>
    </source>
</evidence>
<organism evidence="4 5">
    <name type="scientific">Tsuneonella litorea</name>
    <dbReference type="NCBI Taxonomy" id="2976475"/>
    <lineage>
        <taxon>Bacteria</taxon>
        <taxon>Pseudomonadati</taxon>
        <taxon>Pseudomonadota</taxon>
        <taxon>Alphaproteobacteria</taxon>
        <taxon>Sphingomonadales</taxon>
        <taxon>Erythrobacteraceae</taxon>
        <taxon>Tsuneonella</taxon>
    </lineage>
</organism>
<feature type="transmembrane region" description="Helical" evidence="2">
    <location>
        <begin position="52"/>
        <end position="75"/>
    </location>
</feature>
<dbReference type="Proteomes" id="UP001142648">
    <property type="component" value="Unassembled WGS sequence"/>
</dbReference>
<keyword evidence="2" id="KW-0812">Transmembrane</keyword>
<dbReference type="PANTHER" id="PTHR34473:SF2">
    <property type="entry name" value="UPF0699 TRANSMEMBRANE PROTEIN YDBT"/>
    <property type="match status" value="1"/>
</dbReference>
<reference evidence="4" key="1">
    <citation type="submission" date="2022-09" db="EMBL/GenBank/DDBJ databases">
        <title>The genome sequence of Tsuneonella sp. YG55.</title>
        <authorList>
            <person name="Liu Y."/>
        </authorList>
    </citation>
    <scope>NUCLEOTIDE SEQUENCE</scope>
    <source>
        <strain evidence="4">YG55</strain>
    </source>
</reference>
<dbReference type="AlphaFoldDB" id="A0A9X2W0V6"/>
<evidence type="ECO:0000259" key="3">
    <source>
        <dbReference type="Pfam" id="PF03703"/>
    </source>
</evidence>
<dbReference type="PIRSF" id="PIRSF026631">
    <property type="entry name" value="UCP026631"/>
    <property type="match status" value="1"/>
</dbReference>
<dbReference type="Pfam" id="PF03703">
    <property type="entry name" value="bPH_2"/>
    <property type="match status" value="3"/>
</dbReference>
<dbReference type="RefSeq" id="WP_259960715.1">
    <property type="nucleotide sequence ID" value="NZ_JAOAMV010000001.1"/>
</dbReference>
<proteinExistence type="predicted"/>
<sequence length="535" mass="57244">MSEPEGDGQDQGQEAGRPRRTAPLGILVGALSDIRKAVLPAIAGAYGLRDEFAGIGFIAGIAALAVLFGLVGGAVRWLRTTYAVGAEDIRLETGLLSRSARSVPYERIQDVSIEEPVLARVFGLSKVTFDTGAGGKDELALAWLPLAEGERLRELVREWKDEDAHRTAPGAASPAEPTGEVLFAMPPRRLALFGLFEFSLAAFAVAAGAAQQFDGFLPFDIWDWEGWQARLDGGGHWLAALGPFAQAAAVSLALAILVVVGFATGLARTALRDWGFELTRTPKGFRRRRGLLTRTDVVMPAHRVQAVEVRTRLLRRLFGWHELRFVSLAQDADSGSHTVAPFARMTEIAPIAAAAGFALPGPEIEWHRPARRAFVDAAVLGSLAPVMAAVALLFTPLALAAPLPLLALPFVALGQVLNWRRARHALDARQVYGRHGWLAPRIDVASRVKLQSVEITQGPLARRGGYATLHLGLAGGKLSFAAVPIEEARRIRAAVLDSIAGCDFSRLSSADRPAGQPIPDGDGTGHRRTSTAGRS</sequence>
<protein>
    <submittedName>
        <fullName evidence="4">PH domain-containing protein</fullName>
    </submittedName>
</protein>
<feature type="transmembrane region" description="Helical" evidence="2">
    <location>
        <begin position="190"/>
        <end position="210"/>
    </location>
</feature>